<dbReference type="InterPro" id="IPR026337">
    <property type="entry name" value="AKG_HExxH"/>
</dbReference>
<feature type="region of interest" description="Disordered" evidence="1">
    <location>
        <begin position="200"/>
        <end position="221"/>
    </location>
</feature>
<gene>
    <name evidence="2" type="ORF">LHJ74_18210</name>
</gene>
<evidence type="ECO:0000313" key="3">
    <source>
        <dbReference type="Proteomes" id="UP001156389"/>
    </source>
</evidence>
<protein>
    <recommendedName>
        <fullName evidence="4">HEXXH motif domain-containing protein</fullName>
    </recommendedName>
</protein>
<dbReference type="Proteomes" id="UP001156389">
    <property type="component" value="Unassembled WGS sequence"/>
</dbReference>
<accession>A0ABT2JV79</accession>
<name>A0ABT2JV79_9ACTN</name>
<evidence type="ECO:0008006" key="4">
    <source>
        <dbReference type="Google" id="ProtNLM"/>
    </source>
</evidence>
<evidence type="ECO:0000313" key="2">
    <source>
        <dbReference type="EMBL" id="MCT2591807.1"/>
    </source>
</evidence>
<reference evidence="2 3" key="1">
    <citation type="submission" date="2021-10" db="EMBL/GenBank/DDBJ databases">
        <title>Streptomyces gossypii sp. nov., isolated from soil collected from cotton field.</title>
        <authorList>
            <person name="Ge X."/>
            <person name="Chen X."/>
            <person name="Liu W."/>
        </authorList>
    </citation>
    <scope>NUCLEOTIDE SEQUENCE [LARGE SCALE GENOMIC DNA]</scope>
    <source>
        <strain evidence="2 3">N2-109</strain>
    </source>
</reference>
<dbReference type="NCBIfam" id="TIGR04267">
    <property type="entry name" value="mod_HExxH"/>
    <property type="match status" value="1"/>
</dbReference>
<evidence type="ECO:0000256" key="1">
    <source>
        <dbReference type="SAM" id="MobiDB-lite"/>
    </source>
</evidence>
<dbReference type="EMBL" id="JAJAGO010000008">
    <property type="protein sequence ID" value="MCT2591807.1"/>
    <property type="molecule type" value="Genomic_DNA"/>
</dbReference>
<proteinExistence type="predicted"/>
<sequence>MLASVADTRYEAADDRLLHAGQHSRRLVLLRGLLAQMDRHSVPHPKRERLDDYWRLLERAESRAPVAAREALAYPSIGNWLVQALSVPVRDISARGEFLDGFGAIAAAVALHAGAGFRMTLPTQGGRLTLPGIGVYEARTESVRLVAGPRSLRLTSGGRGGVVLRTVPDAPCRRAQGPAAGWRGLRTLPGGSVLLDDLDPHRAGPPLTARSAQSESGSGLGSRRLRAWRSRWQAALALLGSADPGRRTEVASLVRSVVPLERESGAVVSATLRAAPWSVLTGLPESAHDMATVLVHEVQHSKLAVLSDLVPLHPAEGPAVHQVSWRPDPRPVGAVLQGTYAHLALADLWYRMAQRTGASPAARDVARRRCAHYREQTDEALVLLLRSGELTFAGEVFTRAMRRHHTSLAPPRGSGGASERVPTRRRAQVIIS</sequence>
<organism evidence="2 3">
    <name type="scientific">Streptomyces gossypii</name>
    <dbReference type="NCBI Taxonomy" id="2883101"/>
    <lineage>
        <taxon>Bacteria</taxon>
        <taxon>Bacillati</taxon>
        <taxon>Actinomycetota</taxon>
        <taxon>Actinomycetes</taxon>
        <taxon>Kitasatosporales</taxon>
        <taxon>Streptomycetaceae</taxon>
        <taxon>Streptomyces</taxon>
    </lineage>
</organism>
<comment type="caution">
    <text evidence="2">The sequence shown here is derived from an EMBL/GenBank/DDBJ whole genome shotgun (WGS) entry which is preliminary data.</text>
</comment>
<keyword evidence="3" id="KW-1185">Reference proteome</keyword>